<comment type="subcellular location">
    <subcellularLocation>
        <location evidence="1">Membrane</location>
        <topology evidence="1">Single-pass type I membrane protein</topology>
    </subcellularLocation>
</comment>
<dbReference type="SUPFAM" id="SSF48726">
    <property type="entry name" value="Immunoglobulin"/>
    <property type="match status" value="1"/>
</dbReference>
<keyword evidence="8" id="KW-0325">Glycoprotein</keyword>
<evidence type="ECO:0000256" key="11">
    <source>
        <dbReference type="SAM" id="Phobius"/>
    </source>
</evidence>
<comment type="caution">
    <text evidence="14">The sequence shown here is derived from an EMBL/GenBank/DDBJ whole genome shotgun (WGS) entry which is preliminary data.</text>
</comment>
<keyword evidence="2 11" id="KW-0812">Transmembrane</keyword>
<keyword evidence="5" id="KW-1064">Adaptive immunity</keyword>
<dbReference type="InterPro" id="IPR000353">
    <property type="entry name" value="MHC_II_b_N"/>
</dbReference>
<feature type="signal peptide" evidence="12">
    <location>
        <begin position="1"/>
        <end position="34"/>
    </location>
</feature>
<dbReference type="PANTHER" id="PTHR19944">
    <property type="entry name" value="MHC CLASS II-RELATED"/>
    <property type="match status" value="1"/>
</dbReference>
<keyword evidence="7" id="KW-1015">Disulfide bond</keyword>
<proteinExistence type="predicted"/>
<accession>A0ABR0YAR0</accession>
<keyword evidence="4 11" id="KW-1133">Transmembrane helix</keyword>
<keyword evidence="10" id="KW-0393">Immunoglobulin domain</keyword>
<evidence type="ECO:0000256" key="4">
    <source>
        <dbReference type="ARBA" id="ARBA00022989"/>
    </source>
</evidence>
<keyword evidence="9" id="KW-0491">MHC II</keyword>
<dbReference type="SUPFAM" id="SSF54452">
    <property type="entry name" value="MHC antigen-recognition domain"/>
    <property type="match status" value="1"/>
</dbReference>
<dbReference type="SMART" id="SM00921">
    <property type="entry name" value="MHC_II_beta"/>
    <property type="match status" value="1"/>
</dbReference>
<dbReference type="InterPro" id="IPR013783">
    <property type="entry name" value="Ig-like_fold"/>
</dbReference>
<evidence type="ECO:0000313" key="14">
    <source>
        <dbReference type="EMBL" id="KAK6469550.1"/>
    </source>
</evidence>
<dbReference type="InterPro" id="IPR014745">
    <property type="entry name" value="MHC_II_a/b_N"/>
</dbReference>
<dbReference type="SUPFAM" id="SSF50978">
    <property type="entry name" value="WD40 repeat-like"/>
    <property type="match status" value="1"/>
</dbReference>
<protein>
    <submittedName>
        <fullName evidence="14">H-2 class II histocompatibility antigen</fullName>
    </submittedName>
</protein>
<feature type="domain" description="Ig-like" evidence="13">
    <location>
        <begin position="128"/>
        <end position="217"/>
    </location>
</feature>
<reference evidence="14 15" key="1">
    <citation type="submission" date="2021-05" db="EMBL/GenBank/DDBJ databases">
        <authorList>
            <person name="Zahm M."/>
            <person name="Klopp C."/>
            <person name="Cabau C."/>
            <person name="Kuhl H."/>
            <person name="Suciu R."/>
            <person name="Ciorpac M."/>
            <person name="Holostenco D."/>
            <person name="Gessner J."/>
            <person name="Wuertz S."/>
            <person name="Hohne C."/>
            <person name="Stock M."/>
            <person name="Gislard M."/>
            <person name="Lluch J."/>
            <person name="Milhes M."/>
            <person name="Lampietro C."/>
            <person name="Lopez Roques C."/>
            <person name="Donnadieu C."/>
            <person name="Du K."/>
            <person name="Schartl M."/>
            <person name="Guiguen Y."/>
        </authorList>
    </citation>
    <scope>NUCLEOTIDE SEQUENCE [LARGE SCALE GENOMIC DNA]</scope>
    <source>
        <strain evidence="14">Hh-F2</strain>
        <tissue evidence="14">Blood</tissue>
    </source>
</reference>
<evidence type="ECO:0000259" key="13">
    <source>
        <dbReference type="PROSITE" id="PS50835"/>
    </source>
</evidence>
<feature type="transmembrane region" description="Helical" evidence="11">
    <location>
        <begin position="232"/>
        <end position="253"/>
    </location>
</feature>
<evidence type="ECO:0000256" key="12">
    <source>
        <dbReference type="SAM" id="SignalP"/>
    </source>
</evidence>
<dbReference type="InterPro" id="IPR036322">
    <property type="entry name" value="WD40_repeat_dom_sf"/>
</dbReference>
<keyword evidence="15" id="KW-1185">Reference proteome</keyword>
<dbReference type="InterPro" id="IPR036179">
    <property type="entry name" value="Ig-like_dom_sf"/>
</dbReference>
<organism evidence="14 15">
    <name type="scientific">Huso huso</name>
    <name type="common">Beluga</name>
    <name type="synonym">Acipenser huso</name>
    <dbReference type="NCBI Taxonomy" id="61971"/>
    <lineage>
        <taxon>Eukaryota</taxon>
        <taxon>Metazoa</taxon>
        <taxon>Chordata</taxon>
        <taxon>Craniata</taxon>
        <taxon>Vertebrata</taxon>
        <taxon>Euteleostomi</taxon>
        <taxon>Actinopterygii</taxon>
        <taxon>Chondrostei</taxon>
        <taxon>Acipenseriformes</taxon>
        <taxon>Acipenseridae</taxon>
        <taxon>Huso</taxon>
    </lineage>
</organism>
<keyword evidence="6 11" id="KW-0472">Membrane</keyword>
<gene>
    <name evidence="14" type="ORF">HHUSO_G31835</name>
</gene>
<keyword evidence="3" id="KW-0391">Immunity</keyword>
<dbReference type="PANTHER" id="PTHR19944:SF99">
    <property type="entry name" value="HLA CLASS II HISTOCOMPATIBILITY ANTIGEN, DRB1 BETA CHAIN"/>
    <property type="match status" value="1"/>
</dbReference>
<dbReference type="SMART" id="SM00407">
    <property type="entry name" value="IGc1"/>
    <property type="match status" value="1"/>
</dbReference>
<name>A0ABR0YAR0_HUSHU</name>
<dbReference type="PROSITE" id="PS00290">
    <property type="entry name" value="IG_MHC"/>
    <property type="match status" value="1"/>
</dbReference>
<dbReference type="InterPro" id="IPR007110">
    <property type="entry name" value="Ig-like_dom"/>
</dbReference>
<dbReference type="Pfam" id="PF00969">
    <property type="entry name" value="MHC_II_beta"/>
    <property type="match status" value="1"/>
</dbReference>
<evidence type="ECO:0000256" key="6">
    <source>
        <dbReference type="ARBA" id="ARBA00023136"/>
    </source>
</evidence>
<evidence type="ECO:0000256" key="7">
    <source>
        <dbReference type="ARBA" id="ARBA00023157"/>
    </source>
</evidence>
<dbReference type="InterPro" id="IPR011162">
    <property type="entry name" value="MHC_I/II-like_Ag-recog"/>
</dbReference>
<evidence type="ECO:0000256" key="10">
    <source>
        <dbReference type="ARBA" id="ARBA00023319"/>
    </source>
</evidence>
<dbReference type="InterPro" id="IPR050160">
    <property type="entry name" value="MHC/Immunoglobulin"/>
</dbReference>
<evidence type="ECO:0000313" key="15">
    <source>
        <dbReference type="Proteomes" id="UP001369086"/>
    </source>
</evidence>
<evidence type="ECO:0000256" key="8">
    <source>
        <dbReference type="ARBA" id="ARBA00023180"/>
    </source>
</evidence>
<dbReference type="Pfam" id="PF07654">
    <property type="entry name" value="C1-set"/>
    <property type="match status" value="1"/>
</dbReference>
<feature type="chain" id="PRO_5045948918" evidence="12">
    <location>
        <begin position="35"/>
        <end position="428"/>
    </location>
</feature>
<dbReference type="PROSITE" id="PS50835">
    <property type="entry name" value="IG_LIKE"/>
    <property type="match status" value="1"/>
</dbReference>
<dbReference type="Gene3D" id="3.10.320.10">
    <property type="entry name" value="Class II Histocompatibility Antigen, M Beta Chain, Chain B, domain 1"/>
    <property type="match status" value="1"/>
</dbReference>
<evidence type="ECO:0000256" key="2">
    <source>
        <dbReference type="ARBA" id="ARBA00022692"/>
    </source>
</evidence>
<keyword evidence="12" id="KW-0732">Signal</keyword>
<dbReference type="InterPro" id="IPR003006">
    <property type="entry name" value="Ig/MHC_CS"/>
</dbReference>
<evidence type="ECO:0000256" key="9">
    <source>
        <dbReference type="ARBA" id="ARBA00023182"/>
    </source>
</evidence>
<evidence type="ECO:0000256" key="1">
    <source>
        <dbReference type="ARBA" id="ARBA00004479"/>
    </source>
</evidence>
<evidence type="ECO:0000256" key="3">
    <source>
        <dbReference type="ARBA" id="ARBA00022859"/>
    </source>
</evidence>
<dbReference type="EMBL" id="JAHFZB010000038">
    <property type="protein sequence ID" value="KAK6469550.1"/>
    <property type="molecule type" value="Genomic_DNA"/>
</dbReference>
<dbReference type="InterPro" id="IPR003597">
    <property type="entry name" value="Ig_C1-set"/>
</dbReference>
<sequence>MGTSSLQISSLYTQCLRGLVLLSLMLCCRKPSFGVEGYLMQTMVDCEYSDSSMADMVLSWRYVFNQQEVVHYDSKIKKFVGNTACGVKDAETWNKDKDTMAQLLGEVDRYCKHNMGLHLSFTTDRKIPPAVRVRSIKPFSSQHQTMLVCNIIGFYPREIKVTWLRNGVKVTADVSSSELLPDGDWTYQIHSYLELTPQSGDSYTCRVEHSALAEAIEEKWDPTMPESKRNKIIIGTSGIVLGLVIAAAGLIYYKKKATGRSTRGQCCVCVINHERGQCCVCVINHERGQHCVCVINHERGQHCVCVINPERGQRFVCLINHERGQRCVCVINHERGQRCVCVINHERGQRCVCVINHERGQHSVCVINHERGQRCVCVINHERGQRCVCVINHERGQHCVCVINHERGQHCVCVINHERGQHCVCNKP</sequence>
<evidence type="ECO:0000256" key="5">
    <source>
        <dbReference type="ARBA" id="ARBA00023130"/>
    </source>
</evidence>
<dbReference type="Proteomes" id="UP001369086">
    <property type="component" value="Unassembled WGS sequence"/>
</dbReference>
<dbReference type="Gene3D" id="2.60.40.10">
    <property type="entry name" value="Immunoglobulins"/>
    <property type="match status" value="1"/>
</dbReference>